<evidence type="ECO:0000313" key="2">
    <source>
        <dbReference type="Proteomes" id="UP000606003"/>
    </source>
</evidence>
<organism evidence="1 2">
    <name type="scientific">Hymenobacter armeniacus</name>
    <dbReference type="NCBI Taxonomy" id="2771358"/>
    <lineage>
        <taxon>Bacteria</taxon>
        <taxon>Pseudomonadati</taxon>
        <taxon>Bacteroidota</taxon>
        <taxon>Cytophagia</taxon>
        <taxon>Cytophagales</taxon>
        <taxon>Hymenobacteraceae</taxon>
        <taxon>Hymenobacter</taxon>
    </lineage>
</organism>
<reference evidence="1 2" key="1">
    <citation type="submission" date="2020-09" db="EMBL/GenBank/DDBJ databases">
        <authorList>
            <person name="Kim M.K."/>
        </authorList>
    </citation>
    <scope>NUCLEOTIDE SEQUENCE [LARGE SCALE GENOMIC DNA]</scope>
    <source>
        <strain evidence="1 2">BT189</strain>
    </source>
</reference>
<dbReference type="EMBL" id="JACXAC010000001">
    <property type="protein sequence ID" value="MBD2720600.1"/>
    <property type="molecule type" value="Genomic_DNA"/>
</dbReference>
<dbReference type="RefSeq" id="WP_190921889.1">
    <property type="nucleotide sequence ID" value="NZ_JACXAC010000001.1"/>
</dbReference>
<comment type="caution">
    <text evidence="1">The sequence shown here is derived from an EMBL/GenBank/DDBJ whole genome shotgun (WGS) entry which is preliminary data.</text>
</comment>
<accession>A0ABR8JKS8</accession>
<dbReference type="Proteomes" id="UP000606003">
    <property type="component" value="Unassembled WGS sequence"/>
</dbReference>
<evidence type="ECO:0008006" key="3">
    <source>
        <dbReference type="Google" id="ProtNLM"/>
    </source>
</evidence>
<name>A0ABR8JKS8_9BACT</name>
<gene>
    <name evidence="1" type="ORF">IC234_00555</name>
</gene>
<sequence>MGFNISVCGGVDSGCEGSDVFINRSYYNFVASYDLFEEESVLVKAGEYAGLDLHPLTNVAYLDGFEEGDEAEVEQDVDKLLTLVNAFIAKVKSEPSMIDKINYKAKAFQYSMWKDYFHSGGILEDLEALSQALTHYKNAGESKVFFGVG</sequence>
<proteinExistence type="predicted"/>
<evidence type="ECO:0000313" key="1">
    <source>
        <dbReference type="EMBL" id="MBD2720600.1"/>
    </source>
</evidence>
<keyword evidence="2" id="KW-1185">Reference proteome</keyword>
<protein>
    <recommendedName>
        <fullName evidence="3">DUF1877 family protein</fullName>
    </recommendedName>
</protein>